<feature type="region of interest" description="Disordered" evidence="4">
    <location>
        <begin position="201"/>
        <end position="221"/>
    </location>
</feature>
<dbReference type="InterPro" id="IPR020904">
    <property type="entry name" value="Sc_DH/Rdtase_CS"/>
</dbReference>
<keyword evidence="7" id="KW-1185">Reference proteome</keyword>
<accession>A0A4R6KNK8</accession>
<comment type="caution">
    <text evidence="6">The sequence shown here is derived from an EMBL/GenBank/DDBJ whole genome shotgun (WGS) entry which is preliminary data.</text>
</comment>
<dbReference type="InterPro" id="IPR002347">
    <property type="entry name" value="SDR_fam"/>
</dbReference>
<reference evidence="6 7" key="1">
    <citation type="submission" date="2019-03" db="EMBL/GenBank/DDBJ databases">
        <title>Genomic Encyclopedia of Type Strains, Phase III (KMG-III): the genomes of soil and plant-associated and newly described type strains.</title>
        <authorList>
            <person name="Whitman W."/>
        </authorList>
    </citation>
    <scope>NUCLEOTIDE SEQUENCE [LARGE SCALE GENOMIC DNA]</scope>
    <source>
        <strain evidence="6 7">VKM Ac-2527</strain>
    </source>
</reference>
<dbReference type="PROSITE" id="PS00061">
    <property type="entry name" value="ADH_SHORT"/>
    <property type="match status" value="1"/>
</dbReference>
<dbReference type="PANTHER" id="PTHR43976">
    <property type="entry name" value="SHORT CHAIN DEHYDROGENASE"/>
    <property type="match status" value="1"/>
</dbReference>
<dbReference type="InterPro" id="IPR036291">
    <property type="entry name" value="NAD(P)-bd_dom_sf"/>
</dbReference>
<dbReference type="PANTHER" id="PTHR43976:SF16">
    <property type="entry name" value="SHORT-CHAIN DEHYDROGENASE_REDUCTASE FAMILY PROTEIN"/>
    <property type="match status" value="1"/>
</dbReference>
<dbReference type="Gene3D" id="3.40.50.720">
    <property type="entry name" value="NAD(P)-binding Rossmann-like Domain"/>
    <property type="match status" value="1"/>
</dbReference>
<evidence type="ECO:0000313" key="6">
    <source>
        <dbReference type="EMBL" id="TDO51700.1"/>
    </source>
</evidence>
<feature type="domain" description="Ketoreductase" evidence="5">
    <location>
        <begin position="2"/>
        <end position="178"/>
    </location>
</feature>
<dbReference type="AlphaFoldDB" id="A0A4R6KNK8"/>
<comment type="similarity">
    <text evidence="1 3">Belongs to the short-chain dehydrogenases/reductases (SDR) family.</text>
</comment>
<proteinExistence type="inferred from homology"/>
<keyword evidence="2" id="KW-0560">Oxidoreductase</keyword>
<evidence type="ECO:0000256" key="2">
    <source>
        <dbReference type="ARBA" id="ARBA00023002"/>
    </source>
</evidence>
<evidence type="ECO:0000256" key="1">
    <source>
        <dbReference type="ARBA" id="ARBA00006484"/>
    </source>
</evidence>
<dbReference type="InterPro" id="IPR057326">
    <property type="entry name" value="KR_dom"/>
</dbReference>
<gene>
    <name evidence="6" type="ORF">EV643_103439</name>
</gene>
<dbReference type="OrthoDB" id="9792003at2"/>
<dbReference type="PRINTS" id="PR00080">
    <property type="entry name" value="SDRFAMILY"/>
</dbReference>
<protein>
    <submittedName>
        <fullName evidence="6">Short-subunit dehydrogenase</fullName>
    </submittedName>
</protein>
<dbReference type="Pfam" id="PF00106">
    <property type="entry name" value="adh_short"/>
    <property type="match status" value="1"/>
</dbReference>
<name>A0A4R6KNK8_9ACTN</name>
<dbReference type="SUPFAM" id="SSF51735">
    <property type="entry name" value="NAD(P)-binding Rossmann-fold domains"/>
    <property type="match status" value="1"/>
</dbReference>
<dbReference type="CDD" id="cd05374">
    <property type="entry name" value="17beta-HSD-like_SDR_c"/>
    <property type="match status" value="1"/>
</dbReference>
<dbReference type="NCBIfam" id="NF004824">
    <property type="entry name" value="PRK06180.1"/>
    <property type="match status" value="1"/>
</dbReference>
<evidence type="ECO:0000259" key="5">
    <source>
        <dbReference type="SMART" id="SM00822"/>
    </source>
</evidence>
<dbReference type="InterPro" id="IPR051911">
    <property type="entry name" value="SDR_oxidoreductase"/>
</dbReference>
<dbReference type="PRINTS" id="PR00081">
    <property type="entry name" value="GDHRDH"/>
</dbReference>
<dbReference type="Proteomes" id="UP000295388">
    <property type="component" value="Unassembled WGS sequence"/>
</dbReference>
<dbReference type="RefSeq" id="WP_133799605.1">
    <property type="nucleotide sequence ID" value="NZ_SNWQ01000003.1"/>
</dbReference>
<dbReference type="SMART" id="SM00822">
    <property type="entry name" value="PKS_KR"/>
    <property type="match status" value="1"/>
</dbReference>
<evidence type="ECO:0000256" key="4">
    <source>
        <dbReference type="SAM" id="MobiDB-lite"/>
    </source>
</evidence>
<sequence length="282" mass="29667">MSTWLITGCSTGLGRALAETVLAQGHNAVVTARDVATVQEIAVRHPDTALALPLDVTVDEQVTEAVRAAEDHFGAVDVLVNNAGYGYRAAVEEGEDGAVHQLFDTHVFGTARTIKAVLPGMRARRSGTIVNLSSLGARVCPEGSGYYSAAKAAIEALTLSLRKEVAPLGITAMVVEPGLFRTDFAGRSLSQSAEPIADYAGTAGRRRKEHDTTHGTQPGDPARAAAALIEAVESGDPPYMLLLGNDASDGFRATLDALRGEVDAWETLSRSTDFDADPAEPR</sequence>
<dbReference type="EMBL" id="SNWQ01000003">
    <property type="protein sequence ID" value="TDO51700.1"/>
    <property type="molecule type" value="Genomic_DNA"/>
</dbReference>
<evidence type="ECO:0000256" key="3">
    <source>
        <dbReference type="RuleBase" id="RU000363"/>
    </source>
</evidence>
<evidence type="ECO:0000313" key="7">
    <source>
        <dbReference type="Proteomes" id="UP000295388"/>
    </source>
</evidence>
<dbReference type="GO" id="GO:0016491">
    <property type="term" value="F:oxidoreductase activity"/>
    <property type="evidence" value="ECO:0007669"/>
    <property type="project" value="UniProtKB-KW"/>
</dbReference>
<organism evidence="6 7">
    <name type="scientific">Kribbella caucasensis</name>
    <dbReference type="NCBI Taxonomy" id="2512215"/>
    <lineage>
        <taxon>Bacteria</taxon>
        <taxon>Bacillati</taxon>
        <taxon>Actinomycetota</taxon>
        <taxon>Actinomycetes</taxon>
        <taxon>Propionibacteriales</taxon>
        <taxon>Kribbellaceae</taxon>
        <taxon>Kribbella</taxon>
    </lineage>
</organism>